<dbReference type="EMBL" id="APVH01000012">
    <property type="protein sequence ID" value="EPX84793.1"/>
    <property type="molecule type" value="Genomic_DNA"/>
</dbReference>
<accession>S9QYR3</accession>
<protein>
    <submittedName>
        <fullName evidence="2">Uncharacterized protein</fullName>
    </submittedName>
</protein>
<organism evidence="2 3">
    <name type="scientific">Salipiger mucosus DSM 16094</name>
    <dbReference type="NCBI Taxonomy" id="1123237"/>
    <lineage>
        <taxon>Bacteria</taxon>
        <taxon>Pseudomonadati</taxon>
        <taxon>Pseudomonadota</taxon>
        <taxon>Alphaproteobacteria</taxon>
        <taxon>Rhodobacterales</taxon>
        <taxon>Roseobacteraceae</taxon>
        <taxon>Salipiger</taxon>
    </lineage>
</organism>
<keyword evidence="3" id="KW-1185">Reference proteome</keyword>
<name>S9QYR3_9RHOB</name>
<dbReference type="Proteomes" id="UP000015347">
    <property type="component" value="Unassembled WGS sequence"/>
</dbReference>
<evidence type="ECO:0000256" key="1">
    <source>
        <dbReference type="SAM" id="MobiDB-lite"/>
    </source>
</evidence>
<feature type="region of interest" description="Disordered" evidence="1">
    <location>
        <begin position="77"/>
        <end position="105"/>
    </location>
</feature>
<evidence type="ECO:0000313" key="3">
    <source>
        <dbReference type="Proteomes" id="UP000015347"/>
    </source>
</evidence>
<reference evidence="3" key="1">
    <citation type="journal article" date="2014" name="Stand. Genomic Sci.">
        <title>Genome sequence of the exopolysaccharide-producing Salipiger mucosus type strain (DSM 16094(T)), a moderately halophilic member of the Roseobacter clade.</title>
        <authorList>
            <person name="Riedel T."/>
            <person name="Spring S."/>
            <person name="Fiebig A."/>
            <person name="Petersen J."/>
            <person name="Kyrpides N.C."/>
            <person name="Goker M."/>
            <person name="Klenk H.P."/>
        </authorList>
    </citation>
    <scope>NUCLEOTIDE SEQUENCE [LARGE SCALE GENOMIC DNA]</scope>
    <source>
        <strain evidence="3">DSM 16094</strain>
    </source>
</reference>
<dbReference type="HOGENOM" id="CLU_2234682_0_0_5"/>
<dbReference type="AlphaFoldDB" id="S9QYR3"/>
<dbReference type="RefSeq" id="WP_020042133.1">
    <property type="nucleotide sequence ID" value="NZ_KE557274.1"/>
</dbReference>
<gene>
    <name evidence="2" type="ORF">Salmuc_01366</name>
</gene>
<sequence>MQTSLETGYEIGIRRAAAAFHDESEEDRDVHERILALLDPEHRQRAISDPGKDILSALKETNMQTLIARLKRNLTATDGRPTVTIDRADLDEDADQPTMPKGSKG</sequence>
<proteinExistence type="predicted"/>
<comment type="caution">
    <text evidence="2">The sequence shown here is derived from an EMBL/GenBank/DDBJ whole genome shotgun (WGS) entry which is preliminary data.</text>
</comment>
<evidence type="ECO:0000313" key="2">
    <source>
        <dbReference type="EMBL" id="EPX84793.1"/>
    </source>
</evidence>
<dbReference type="STRING" id="1123237.Salmuc_01366"/>